<gene>
    <name evidence="2" type="ORF">KACHI17_08560</name>
</gene>
<organism evidence="2">
    <name type="scientific">Sediminibacterium sp. KACHI17</name>
    <dbReference type="NCBI Taxonomy" id="1751071"/>
    <lineage>
        <taxon>Bacteria</taxon>
        <taxon>Pseudomonadati</taxon>
        <taxon>Bacteroidota</taxon>
        <taxon>Chitinophagia</taxon>
        <taxon>Chitinophagales</taxon>
        <taxon>Chitinophagaceae</taxon>
        <taxon>Sediminibacterium</taxon>
    </lineage>
</organism>
<sequence>MYKGVFILYLVCFGCYLLFTRQPDYFDGVQVPAIVRKTVNITDGKPVLKAVFNTGTKEFAIDPNYIFRNIEEGQKLTVIYETGLPEKGAVYTFWGYWISWGELVMSVVLCFALFQIAVSVTNNPSPESLIEQMEFKEEKKKKYLD</sequence>
<protein>
    <recommendedName>
        <fullName evidence="3">DUF3592 domain-containing protein</fullName>
    </recommendedName>
</protein>
<dbReference type="RefSeq" id="WP_353550271.1">
    <property type="nucleotide sequence ID" value="NZ_AP029612.1"/>
</dbReference>
<feature type="transmembrane region" description="Helical" evidence="1">
    <location>
        <begin position="94"/>
        <end position="114"/>
    </location>
</feature>
<reference evidence="2" key="1">
    <citation type="submission" date="2024-02" db="EMBL/GenBank/DDBJ databases">
        <title>Sediminibacterium planktonica sp. nov. and Sediminibacterium longus sp. nov., isolated from surface lake and river water.</title>
        <authorList>
            <person name="Watanabe K."/>
            <person name="Takemine S."/>
            <person name="Ishii Y."/>
            <person name="Ogata Y."/>
            <person name="Shindo C."/>
            <person name="Suda W."/>
        </authorList>
    </citation>
    <scope>NUCLEOTIDE SEQUENCE</scope>
    <source>
        <strain evidence="2">KACHI17</strain>
    </source>
</reference>
<name>A0AAT9GH29_9BACT</name>
<keyword evidence="1" id="KW-0472">Membrane</keyword>
<dbReference type="AlphaFoldDB" id="A0AAT9GH29"/>
<evidence type="ECO:0000256" key="1">
    <source>
        <dbReference type="SAM" id="Phobius"/>
    </source>
</evidence>
<keyword evidence="1" id="KW-1133">Transmembrane helix</keyword>
<dbReference type="EMBL" id="AP029612">
    <property type="protein sequence ID" value="BFG69975.1"/>
    <property type="molecule type" value="Genomic_DNA"/>
</dbReference>
<proteinExistence type="predicted"/>
<keyword evidence="1" id="KW-0812">Transmembrane</keyword>
<evidence type="ECO:0000313" key="2">
    <source>
        <dbReference type="EMBL" id="BFG69975.1"/>
    </source>
</evidence>
<accession>A0AAT9GH29</accession>
<evidence type="ECO:0008006" key="3">
    <source>
        <dbReference type="Google" id="ProtNLM"/>
    </source>
</evidence>